<dbReference type="AlphaFoldDB" id="A1VW35"/>
<evidence type="ECO:0000313" key="1">
    <source>
        <dbReference type="EMBL" id="ABM39863.1"/>
    </source>
</evidence>
<reference evidence="2" key="1">
    <citation type="journal article" date="2009" name="Environ. Microbiol.">
        <title>The genome of Polaromonas naphthalenivorans strain CJ2, isolated from coal tar-contaminated sediment, reveals physiological and metabolic versatility and evolution through extensive horizontal gene transfer.</title>
        <authorList>
            <person name="Yagi J.M."/>
            <person name="Sims D."/>
            <person name="Brettin T."/>
            <person name="Bruce D."/>
            <person name="Madsen E.L."/>
        </authorList>
    </citation>
    <scope>NUCLEOTIDE SEQUENCE [LARGE SCALE GENOMIC DNA]</scope>
    <source>
        <strain evidence="2">CJ2</strain>
        <plasmid evidence="2">Plasmid pPNAP02</plasmid>
    </source>
</reference>
<sequence>MILPHTPILVLTDLEFPIDVGALPSLTAKAVRDFLEYKLQNIGDDVEVFSDFVISRGGDESDIRTPTPEEAELIRLAWEDANLKPPKPGHPLQASVAQELHDAFTKHVMNQDWSLSFVYCSRSSFRSFNFEVTRLDHLNLLKEMISSKLLKQKNNDSLRECPPIWDPRHVFSMAEVIEFCKALNINCTENSYESLPSKQQVFAPSNDSDIDRDLELYLRFVERGGNIEDGKVATRGGHVKKLAAEFQKDRRTIVSALNRGLATKLQRETGAFAPVRLEKIKFLKSSGRSKS</sequence>
<dbReference type="Proteomes" id="UP000000644">
    <property type="component" value="Plasmid pPNAP02"/>
</dbReference>
<dbReference type="HOGENOM" id="CLU_955992_0_0_4"/>
<evidence type="ECO:0000313" key="2">
    <source>
        <dbReference type="Proteomes" id="UP000000644"/>
    </source>
</evidence>
<keyword evidence="1" id="KW-0614">Plasmid</keyword>
<dbReference type="KEGG" id="pna:Pnap_4595"/>
<name>A1VW35_POLNA</name>
<protein>
    <submittedName>
        <fullName evidence="1">Uncharacterized protein</fullName>
    </submittedName>
</protein>
<organism evidence="1 2">
    <name type="scientific">Polaromonas naphthalenivorans (strain CJ2)</name>
    <dbReference type="NCBI Taxonomy" id="365044"/>
    <lineage>
        <taxon>Bacteria</taxon>
        <taxon>Pseudomonadati</taxon>
        <taxon>Pseudomonadota</taxon>
        <taxon>Betaproteobacteria</taxon>
        <taxon>Burkholderiales</taxon>
        <taxon>Comamonadaceae</taxon>
        <taxon>Polaromonas</taxon>
    </lineage>
</organism>
<geneLocation type="plasmid" evidence="1 2">
    <name>pPNAP02</name>
</geneLocation>
<proteinExistence type="predicted"/>
<dbReference type="RefSeq" id="WP_011798102.1">
    <property type="nucleotide sequence ID" value="NC_008758.1"/>
</dbReference>
<accession>A1VW35</accession>
<gene>
    <name evidence="1" type="ordered locus">Pnap_4595</name>
</gene>
<keyword evidence="2" id="KW-1185">Reference proteome</keyword>
<dbReference type="EMBL" id="CP000531">
    <property type="protein sequence ID" value="ABM39863.1"/>
    <property type="molecule type" value="Genomic_DNA"/>
</dbReference>